<evidence type="ECO:0000313" key="4">
    <source>
        <dbReference type="EMBL" id="KXA30436.1"/>
    </source>
</evidence>
<dbReference type="PATRIC" id="fig|54005.3.peg.884"/>
<dbReference type="GO" id="GO:0003735">
    <property type="term" value="F:structural constituent of ribosome"/>
    <property type="evidence" value="ECO:0007669"/>
    <property type="project" value="InterPro"/>
</dbReference>
<dbReference type="Proteomes" id="UP000070174">
    <property type="component" value="Unassembled WGS sequence"/>
</dbReference>
<dbReference type="PANTHER" id="PTHR12919">
    <property type="entry name" value="30S RIBOSOMAL PROTEIN S16"/>
    <property type="match status" value="1"/>
</dbReference>
<dbReference type="HAMAP" id="MF_00385">
    <property type="entry name" value="Ribosomal_bS16"/>
    <property type="match status" value="1"/>
</dbReference>
<keyword evidence="2 3" id="KW-0687">Ribonucleoprotein</keyword>
<gene>
    <name evidence="3" type="primary">rpsP</name>
    <name evidence="4" type="ORF">HMPREF3229_00899</name>
</gene>
<dbReference type="AlphaFoldDB" id="A0A133PP68"/>
<accession>A0A133PP68</accession>
<reference evidence="4 5" key="1">
    <citation type="submission" date="2016-01" db="EMBL/GenBank/DDBJ databases">
        <authorList>
            <person name="Oliw E.H."/>
        </authorList>
    </citation>
    <scope>NUCLEOTIDE SEQUENCE [LARGE SCALE GENOMIC DNA]</scope>
    <source>
        <strain evidence="4 5">CMW7756A</strain>
    </source>
</reference>
<comment type="similarity">
    <text evidence="3">Belongs to the bacterial ribosomal protein bS16 family.</text>
</comment>
<dbReference type="GO" id="GO:0015935">
    <property type="term" value="C:small ribosomal subunit"/>
    <property type="evidence" value="ECO:0007669"/>
    <property type="project" value="TreeGrafter"/>
</dbReference>
<dbReference type="SUPFAM" id="SSF54565">
    <property type="entry name" value="Ribosomal protein S16"/>
    <property type="match status" value="1"/>
</dbReference>
<dbReference type="GO" id="GO:0006412">
    <property type="term" value="P:translation"/>
    <property type="evidence" value="ECO:0007669"/>
    <property type="project" value="UniProtKB-UniRule"/>
</dbReference>
<sequence length="104" mass="11651">MEVNNLAVKIRLRRMGAKKKPFYRIVVADSRSPRDGKFIEEIGYYNPLTTPKEVVVDAEKANNWIKNGAKPTDTVDRLFRENSVYSAGANSNNTAEASESEATE</sequence>
<keyword evidence="1 3" id="KW-0689">Ribosomal protein</keyword>
<dbReference type="Pfam" id="PF00886">
    <property type="entry name" value="Ribosomal_S16"/>
    <property type="match status" value="1"/>
</dbReference>
<dbReference type="FunFam" id="3.30.1320.10:FF:000005">
    <property type="entry name" value="30S ribosomal protein S16"/>
    <property type="match status" value="1"/>
</dbReference>
<comment type="caution">
    <text evidence="4">The sequence shown here is derived from an EMBL/GenBank/DDBJ whole genome shotgun (WGS) entry which is preliminary data.</text>
</comment>
<protein>
    <recommendedName>
        <fullName evidence="3">Small ribosomal subunit protein bS16</fullName>
    </recommendedName>
</protein>
<dbReference type="GO" id="GO:0005737">
    <property type="term" value="C:cytoplasm"/>
    <property type="evidence" value="ECO:0007669"/>
    <property type="project" value="UniProtKB-ARBA"/>
</dbReference>
<dbReference type="Gene3D" id="3.30.1320.10">
    <property type="match status" value="1"/>
</dbReference>
<dbReference type="PANTHER" id="PTHR12919:SF20">
    <property type="entry name" value="SMALL RIBOSOMAL SUBUNIT PROTEIN BS16M"/>
    <property type="match status" value="1"/>
</dbReference>
<organism evidence="4">
    <name type="scientific">Peptoniphilus harei</name>
    <dbReference type="NCBI Taxonomy" id="54005"/>
    <lineage>
        <taxon>Bacteria</taxon>
        <taxon>Bacillati</taxon>
        <taxon>Bacillota</taxon>
        <taxon>Tissierellia</taxon>
        <taxon>Tissierellales</taxon>
        <taxon>Peptoniphilaceae</taxon>
        <taxon>Peptoniphilus</taxon>
    </lineage>
</organism>
<evidence type="ECO:0000256" key="2">
    <source>
        <dbReference type="ARBA" id="ARBA00023274"/>
    </source>
</evidence>
<evidence type="ECO:0000256" key="3">
    <source>
        <dbReference type="HAMAP-Rule" id="MF_00385"/>
    </source>
</evidence>
<dbReference type="InterPro" id="IPR000307">
    <property type="entry name" value="Ribosomal_bS16"/>
</dbReference>
<dbReference type="NCBIfam" id="TIGR00002">
    <property type="entry name" value="S16"/>
    <property type="match status" value="1"/>
</dbReference>
<dbReference type="EMBL" id="LRQE01000025">
    <property type="protein sequence ID" value="KXA30436.1"/>
    <property type="molecule type" value="Genomic_DNA"/>
</dbReference>
<dbReference type="InterPro" id="IPR023803">
    <property type="entry name" value="Ribosomal_bS16_dom_sf"/>
</dbReference>
<name>A0A133PP68_9FIRM</name>
<evidence type="ECO:0000256" key="1">
    <source>
        <dbReference type="ARBA" id="ARBA00022980"/>
    </source>
</evidence>
<evidence type="ECO:0000313" key="5">
    <source>
        <dbReference type="Proteomes" id="UP000070174"/>
    </source>
</evidence>
<proteinExistence type="inferred from homology"/>